<accession>A0ABT1G863</accession>
<protein>
    <recommendedName>
        <fullName evidence="4">RES domain-containing protein</fullName>
    </recommendedName>
</protein>
<dbReference type="Proteomes" id="UP001523550">
    <property type="component" value="Unassembled WGS sequence"/>
</dbReference>
<sequence length="329" mass="36236">MSQRWLKLLERLGTPLRARPTLADPFEKTGASGDAWYDFRDYYSLFRLYGPPPESVWHPYHCPTLFAGIDRLKLLPRPLENSPAVNQSRPEGAWDWLRPGTMTLIDLPGAESLQLGAALFLERECQLIASYDHWPRANPMKHPERSDLDGVVESSWPPKVNSTVAVDSQDIIDAMVTLAPKIYQRHRLGVAADAPPVWLCDSRRLTAPKPGPGSFDNRYFIDQSILPSLERLKNQGIRGLIYVAKDGAQRPSDDLVGILREVGSAGLLLRRVHLSEPDSWANPLPLQVPAPVRLVGKKFPKSDMGGFGKEIPIPEDSGGGGLVGSGAGG</sequence>
<evidence type="ECO:0000256" key="1">
    <source>
        <dbReference type="SAM" id="MobiDB-lite"/>
    </source>
</evidence>
<dbReference type="RefSeq" id="WP_253447785.1">
    <property type="nucleotide sequence ID" value="NZ_JALJYF010000002.1"/>
</dbReference>
<dbReference type="EMBL" id="JALJYF010000002">
    <property type="protein sequence ID" value="MCP1727504.1"/>
    <property type="molecule type" value="Genomic_DNA"/>
</dbReference>
<comment type="caution">
    <text evidence="2">The sequence shown here is derived from an EMBL/GenBank/DDBJ whole genome shotgun (WGS) entry which is preliminary data.</text>
</comment>
<feature type="region of interest" description="Disordered" evidence="1">
    <location>
        <begin position="309"/>
        <end position="329"/>
    </location>
</feature>
<feature type="compositionally biased region" description="Gly residues" evidence="1">
    <location>
        <begin position="317"/>
        <end position="329"/>
    </location>
</feature>
<organism evidence="2 3">
    <name type="scientific">Natronospira proteinivora</name>
    <dbReference type="NCBI Taxonomy" id="1807133"/>
    <lineage>
        <taxon>Bacteria</taxon>
        <taxon>Pseudomonadati</taxon>
        <taxon>Pseudomonadota</taxon>
        <taxon>Gammaproteobacteria</taxon>
        <taxon>Natronospirales</taxon>
        <taxon>Natronospiraceae</taxon>
        <taxon>Natronospira</taxon>
    </lineage>
</organism>
<name>A0ABT1G863_9GAMM</name>
<evidence type="ECO:0000313" key="3">
    <source>
        <dbReference type="Proteomes" id="UP001523550"/>
    </source>
</evidence>
<keyword evidence="3" id="KW-1185">Reference proteome</keyword>
<reference evidence="2 3" key="1">
    <citation type="submission" date="2022-03" db="EMBL/GenBank/DDBJ databases">
        <title>Genomic Encyclopedia of Type Strains, Phase III (KMG-III): the genomes of soil and plant-associated and newly described type strains.</title>
        <authorList>
            <person name="Whitman W."/>
        </authorList>
    </citation>
    <scope>NUCLEOTIDE SEQUENCE [LARGE SCALE GENOMIC DNA]</scope>
    <source>
        <strain evidence="2 3">BSker1</strain>
    </source>
</reference>
<proteinExistence type="predicted"/>
<gene>
    <name evidence="2" type="ORF">J2T60_001504</name>
</gene>
<evidence type="ECO:0008006" key="4">
    <source>
        <dbReference type="Google" id="ProtNLM"/>
    </source>
</evidence>
<evidence type="ECO:0000313" key="2">
    <source>
        <dbReference type="EMBL" id="MCP1727504.1"/>
    </source>
</evidence>